<feature type="compositionally biased region" description="Pro residues" evidence="1">
    <location>
        <begin position="66"/>
        <end position="78"/>
    </location>
</feature>
<keyword evidence="3" id="KW-1185">Reference proteome</keyword>
<comment type="caution">
    <text evidence="2">The sequence shown here is derived from an EMBL/GenBank/DDBJ whole genome shotgun (WGS) entry which is preliminary data.</text>
</comment>
<gene>
    <name evidence="2" type="ORF">SKAU_G00017860</name>
</gene>
<evidence type="ECO:0000313" key="2">
    <source>
        <dbReference type="EMBL" id="KAJ8381008.1"/>
    </source>
</evidence>
<accession>A0A9Q1GCA1</accession>
<dbReference type="EMBL" id="JAINUF010000001">
    <property type="protein sequence ID" value="KAJ8381008.1"/>
    <property type="molecule type" value="Genomic_DNA"/>
</dbReference>
<name>A0A9Q1GCA1_SYNKA</name>
<feature type="region of interest" description="Disordered" evidence="1">
    <location>
        <begin position="61"/>
        <end position="116"/>
    </location>
</feature>
<reference evidence="2" key="1">
    <citation type="journal article" date="2023" name="Science">
        <title>Genome structures resolve the early diversification of teleost fishes.</title>
        <authorList>
            <person name="Parey E."/>
            <person name="Louis A."/>
            <person name="Montfort J."/>
            <person name="Bouchez O."/>
            <person name="Roques C."/>
            <person name="Iampietro C."/>
            <person name="Lluch J."/>
            <person name="Castinel A."/>
            <person name="Donnadieu C."/>
            <person name="Desvignes T."/>
            <person name="Floi Bucao C."/>
            <person name="Jouanno E."/>
            <person name="Wen M."/>
            <person name="Mejri S."/>
            <person name="Dirks R."/>
            <person name="Jansen H."/>
            <person name="Henkel C."/>
            <person name="Chen W.J."/>
            <person name="Zahm M."/>
            <person name="Cabau C."/>
            <person name="Klopp C."/>
            <person name="Thompson A.W."/>
            <person name="Robinson-Rechavi M."/>
            <person name="Braasch I."/>
            <person name="Lecointre G."/>
            <person name="Bobe J."/>
            <person name="Postlethwait J.H."/>
            <person name="Berthelot C."/>
            <person name="Roest Crollius H."/>
            <person name="Guiguen Y."/>
        </authorList>
    </citation>
    <scope>NUCLEOTIDE SEQUENCE</scope>
    <source>
        <strain evidence="2">WJC10195</strain>
    </source>
</reference>
<feature type="compositionally biased region" description="Polar residues" evidence="1">
    <location>
        <begin position="106"/>
        <end position="116"/>
    </location>
</feature>
<dbReference type="Proteomes" id="UP001152622">
    <property type="component" value="Chromosome 1"/>
</dbReference>
<sequence length="116" mass="12153">MENSTSEVTEHHTLVSDRGREFPAVGWEYAMATAPALSWLCPPTPARALLGGVMSDIGPHCAAPSPASPLPALSPPPHWGGSAQTQPHQPPPAGGLQALWPHHTGISESLQSKIQT</sequence>
<evidence type="ECO:0000256" key="1">
    <source>
        <dbReference type="SAM" id="MobiDB-lite"/>
    </source>
</evidence>
<evidence type="ECO:0000313" key="3">
    <source>
        <dbReference type="Proteomes" id="UP001152622"/>
    </source>
</evidence>
<protein>
    <submittedName>
        <fullName evidence="2">Uncharacterized protein</fullName>
    </submittedName>
</protein>
<dbReference type="AlphaFoldDB" id="A0A9Q1GCA1"/>
<proteinExistence type="predicted"/>
<organism evidence="2 3">
    <name type="scientific">Synaphobranchus kaupii</name>
    <name type="common">Kaup's arrowtooth eel</name>
    <dbReference type="NCBI Taxonomy" id="118154"/>
    <lineage>
        <taxon>Eukaryota</taxon>
        <taxon>Metazoa</taxon>
        <taxon>Chordata</taxon>
        <taxon>Craniata</taxon>
        <taxon>Vertebrata</taxon>
        <taxon>Euteleostomi</taxon>
        <taxon>Actinopterygii</taxon>
        <taxon>Neopterygii</taxon>
        <taxon>Teleostei</taxon>
        <taxon>Anguilliformes</taxon>
        <taxon>Synaphobranchidae</taxon>
        <taxon>Synaphobranchus</taxon>
    </lineage>
</organism>